<reference evidence="1 2" key="1">
    <citation type="submission" date="2020-08" db="EMBL/GenBank/DDBJ databases">
        <title>Genomic Encyclopedia of Type Strains, Phase IV (KMG-IV): sequencing the most valuable type-strain genomes for metagenomic binning, comparative biology and taxonomic classification.</title>
        <authorList>
            <person name="Goeker M."/>
        </authorList>
    </citation>
    <scope>NUCLEOTIDE SEQUENCE [LARGE SCALE GENOMIC DNA]</scope>
    <source>
        <strain evidence="1 2">DSM 106146</strain>
    </source>
</reference>
<proteinExistence type="predicted"/>
<protein>
    <recommendedName>
        <fullName evidence="3">Phospholipase C/D domain-containing protein</fullName>
    </recommendedName>
</protein>
<evidence type="ECO:0000313" key="2">
    <source>
        <dbReference type="Proteomes" id="UP000543642"/>
    </source>
</evidence>
<dbReference type="RefSeq" id="WP_183772059.1">
    <property type="nucleotide sequence ID" value="NZ_JACHFW010000002.1"/>
</dbReference>
<keyword evidence="2" id="KW-1185">Reference proteome</keyword>
<gene>
    <name evidence="1" type="ORF">HNP82_000974</name>
</gene>
<evidence type="ECO:0008006" key="3">
    <source>
        <dbReference type="Google" id="ProtNLM"/>
    </source>
</evidence>
<comment type="caution">
    <text evidence="1">The sequence shown here is derived from an EMBL/GenBank/DDBJ whole genome shotgun (WGS) entry which is preliminary data.</text>
</comment>
<accession>A0A7W8M514</accession>
<name>A0A7W8M514_9FIRM</name>
<dbReference type="AlphaFoldDB" id="A0A7W8M514"/>
<dbReference type="EMBL" id="JACHFW010000002">
    <property type="protein sequence ID" value="MBB5263876.1"/>
    <property type="molecule type" value="Genomic_DNA"/>
</dbReference>
<evidence type="ECO:0000313" key="1">
    <source>
        <dbReference type="EMBL" id="MBB5263876.1"/>
    </source>
</evidence>
<organism evidence="1 2">
    <name type="scientific">Catenibacillus scindens</name>
    <dbReference type="NCBI Taxonomy" id="673271"/>
    <lineage>
        <taxon>Bacteria</taxon>
        <taxon>Bacillati</taxon>
        <taxon>Bacillota</taxon>
        <taxon>Clostridia</taxon>
        <taxon>Lachnospirales</taxon>
        <taxon>Lachnospiraceae</taxon>
        <taxon>Catenibacillus</taxon>
    </lineage>
</organism>
<dbReference type="Proteomes" id="UP000543642">
    <property type="component" value="Unassembled WGS sequence"/>
</dbReference>
<sequence length="243" mass="28321">MPGYIIHLTEAKLIMELLEQRRQPLSVSWRQSFLYGSLLPDAVPKMSKHYSHFWRSDAEIYAIRTPQWKLFLKKYGMDVRDPKMLGYLAHLYLDQRFFDEYFPGLIEFLDAGGCPAGVLKDIRYGVIKKSGERVPLSRLFSGEYMYGDYTRLNLFLYRRYLIDLPKIPEDDPEPGSRQVEECLPCDMKGLLAHLKDYLKSSAALESCEKIRGERVCLEDQLKVFEKFSLEKFLMDVAGDFCAL</sequence>